<reference evidence="1 3" key="1">
    <citation type="submission" date="2022-10" db="EMBL/GenBank/DDBJ databases">
        <title>The complete genomes of actinobacterial strains from the NBC collection.</title>
        <authorList>
            <person name="Joergensen T.S."/>
            <person name="Alvarez Arevalo M."/>
            <person name="Sterndorff E.B."/>
            <person name="Faurdal D."/>
            <person name="Vuksanovic O."/>
            <person name="Mourched A.-S."/>
            <person name="Charusanti P."/>
            <person name="Shaw S."/>
            <person name="Blin K."/>
            <person name="Weber T."/>
        </authorList>
    </citation>
    <scope>NUCLEOTIDE SEQUENCE [LARGE SCALE GENOMIC DNA]</scope>
    <source>
        <strain evidence="1 3">NBC_00156</strain>
    </source>
</reference>
<dbReference type="EMBL" id="CP108164">
    <property type="protein sequence ID" value="WTQ85696.1"/>
    <property type="molecule type" value="Genomic_DNA"/>
</dbReference>
<dbReference type="Proteomes" id="UP001622557">
    <property type="component" value="Chromosome"/>
</dbReference>
<gene>
    <name evidence="1" type="ORF">OG350_00075</name>
    <name evidence="2" type="ORF">OG350_37925</name>
</gene>
<organism evidence="1 3">
    <name type="scientific">Streptomyces achromogenes</name>
    <dbReference type="NCBI Taxonomy" id="67255"/>
    <lineage>
        <taxon>Bacteria</taxon>
        <taxon>Bacillati</taxon>
        <taxon>Actinomycetota</taxon>
        <taxon>Actinomycetes</taxon>
        <taxon>Kitasatosporales</taxon>
        <taxon>Streptomycetaceae</taxon>
        <taxon>Streptomyces</taxon>
    </lineage>
</organism>
<name>A0ABZ1KHX9_STRAH</name>
<evidence type="ECO:0000313" key="2">
    <source>
        <dbReference type="EMBL" id="WTQ85696.1"/>
    </source>
</evidence>
<evidence type="ECO:0000313" key="1">
    <source>
        <dbReference type="EMBL" id="WTQ78802.1"/>
    </source>
</evidence>
<dbReference type="RefSeq" id="WP_405444445.1">
    <property type="nucleotide sequence ID" value="NZ_CP108164.1"/>
</dbReference>
<proteinExistence type="predicted"/>
<accession>A0ABZ1KHX9</accession>
<dbReference type="GeneID" id="97286350"/>
<keyword evidence="3" id="KW-1185">Reference proteome</keyword>
<protein>
    <submittedName>
        <fullName evidence="1">Uncharacterized protein</fullName>
    </submittedName>
</protein>
<sequence length="128" mass="13598">MVAAFAGRLAAPESMPLASPAMVAVPKSQQIKSLAGIWRIDQFIGEAPGDAWQRLSCGNEAKRPRIYGWAAARLPASLIFDPDPPPLSCRSGVVDALAAADNSPDDRTDAERAELVQGAKVRYPAAEQ</sequence>
<evidence type="ECO:0000313" key="3">
    <source>
        <dbReference type="Proteomes" id="UP001622557"/>
    </source>
</evidence>
<dbReference type="EMBL" id="CP108164">
    <property type="protein sequence ID" value="WTQ78802.1"/>
    <property type="molecule type" value="Genomic_DNA"/>
</dbReference>